<name>L0B0U3_THEEQ</name>
<proteinExistence type="predicted"/>
<feature type="region of interest" description="Disordered" evidence="1">
    <location>
        <begin position="253"/>
        <end position="309"/>
    </location>
</feature>
<dbReference type="EMBL" id="CP001670">
    <property type="protein sequence ID" value="AFZ80871.1"/>
    <property type="molecule type" value="Genomic_DNA"/>
</dbReference>
<sequence>MDIYEECNLLRTEVESAAVQALDLGDSQLFDYLADVSHASSRILETCDRIVNPQKTTSRDFNARGEDGMMDRGSRNDWGFDSIRSVPKSVNNDDNWANFDDFDDGNMGAEPLQYGMDAAPRGMDSASQYRGSVHGRDYSHQAPKFNAEFDRMSIHSRRHAQYDDFRSRGNVELERSYSTGYIPQNAVVSPDIQQAIDPKHMNESLETYYISLLEMCLDRGLQDRLSGKPLRSKVDILEESLSPHMEMMQDPHYTARSRMPDEASRPSVRNRQGAPAYDSHRSSVHGSHVTLGKDGSGHSQIYETQDSKPQATHVDVAAALREAHSDIISSVEKYKLCTTESVDRYEKMFKVQITPNSTVEHLVRAIPDGGLSCYLAKHAIGSDELFNCHRFTIYMKNDRFCTDGHTQVRVSLVPKTQGLDISLSIKGTRDTAASYNVKRGSEVILDAKVAVTPKFPKLVVTCVESDGSISSLTLDIPIGDFITLVPLKYTLDQFADLWSSIELSVSRQLRLFHCKSADVHNIVPLCLPLFSIYIHENILLLSSSGSDVILATIYVQNGILVVQIRSVCADLIASTFAILKELLSTIEVKEDAELAGRVLKGLDSLPIAFKKEEDHIPSGQEVKPVATKSTFSKPIPFRLEPGK</sequence>
<dbReference type="Proteomes" id="UP000031512">
    <property type="component" value="Chromosome 3"/>
</dbReference>
<feature type="compositionally biased region" description="Polar residues" evidence="1">
    <location>
        <begin position="297"/>
        <end position="309"/>
    </location>
</feature>
<feature type="region of interest" description="Disordered" evidence="1">
    <location>
        <begin position="617"/>
        <end position="643"/>
    </location>
</feature>
<reference evidence="2 3" key="1">
    <citation type="journal article" date="2012" name="BMC Genomics">
        <title>Comparative genomic analysis and phylogenetic position of Theileria equi.</title>
        <authorList>
            <person name="Kappmeyer L.S."/>
            <person name="Thiagarajan M."/>
            <person name="Herndon D.R."/>
            <person name="Ramsay J.D."/>
            <person name="Caler E."/>
            <person name="Djikeng A."/>
            <person name="Gillespie J.J."/>
            <person name="Lau A.O."/>
            <person name="Roalson E.H."/>
            <person name="Silva J.C."/>
            <person name="Silva M.G."/>
            <person name="Suarez C.E."/>
            <person name="Ueti M.W."/>
            <person name="Nene V.M."/>
            <person name="Mealey R.H."/>
            <person name="Knowles D.P."/>
            <person name="Brayton K.A."/>
        </authorList>
    </citation>
    <scope>NUCLEOTIDE SEQUENCE [LARGE SCALE GENOMIC DNA]</scope>
    <source>
        <strain evidence="2 3">WA</strain>
    </source>
</reference>
<protein>
    <submittedName>
        <fullName evidence="2">Uncharacterized protein</fullName>
    </submittedName>
</protein>
<dbReference type="AlphaFoldDB" id="L0B0U3"/>
<keyword evidence="3" id="KW-1185">Reference proteome</keyword>
<dbReference type="GeneID" id="15806394"/>
<accession>L0B0U3</accession>
<dbReference type="eggNOG" id="ENOG502TN72">
    <property type="taxonomic scope" value="Eukaryota"/>
</dbReference>
<evidence type="ECO:0000313" key="2">
    <source>
        <dbReference type="EMBL" id="AFZ80871.1"/>
    </source>
</evidence>
<dbReference type="VEuPathDB" id="PiroplasmaDB:BEWA_002780"/>
<evidence type="ECO:0000313" key="3">
    <source>
        <dbReference type="Proteomes" id="UP000031512"/>
    </source>
</evidence>
<organism evidence="2 3">
    <name type="scientific">Theileria equi strain WA</name>
    <dbReference type="NCBI Taxonomy" id="1537102"/>
    <lineage>
        <taxon>Eukaryota</taxon>
        <taxon>Sar</taxon>
        <taxon>Alveolata</taxon>
        <taxon>Apicomplexa</taxon>
        <taxon>Aconoidasida</taxon>
        <taxon>Piroplasmida</taxon>
        <taxon>Theileriidae</taxon>
        <taxon>Theileria</taxon>
    </lineage>
</organism>
<gene>
    <name evidence="2" type="ORF">BEWA_002780</name>
</gene>
<dbReference type="RefSeq" id="XP_004830537.1">
    <property type="nucleotide sequence ID" value="XM_004830480.1"/>
</dbReference>
<dbReference type="OrthoDB" id="365861at2759"/>
<evidence type="ECO:0000256" key="1">
    <source>
        <dbReference type="SAM" id="MobiDB-lite"/>
    </source>
</evidence>
<dbReference type="KEGG" id="beq:BEWA_002780"/>